<keyword evidence="2" id="KW-0813">Transport</keyword>
<comment type="caution">
    <text evidence="6">The sequence shown here is derived from an EMBL/GenBank/DDBJ whole genome shotgun (WGS) entry which is preliminary data.</text>
</comment>
<dbReference type="Gene3D" id="3.40.50.300">
    <property type="entry name" value="P-loop containing nucleotide triphosphate hydrolases"/>
    <property type="match status" value="1"/>
</dbReference>
<dbReference type="PROSITE" id="PS00211">
    <property type="entry name" value="ABC_TRANSPORTER_1"/>
    <property type="match status" value="1"/>
</dbReference>
<protein>
    <submittedName>
        <fullName evidence="6">Nod factor export ATP-binding protein I</fullName>
    </submittedName>
</protein>
<keyword evidence="4 6" id="KW-0067">ATP-binding</keyword>
<feature type="non-terminal residue" evidence="6">
    <location>
        <position position="1"/>
    </location>
</feature>
<accession>A0AA35R9V9</accession>
<proteinExistence type="inferred from homology"/>
<dbReference type="EMBL" id="CASHTH010000782">
    <property type="protein sequence ID" value="CAI8007528.1"/>
    <property type="molecule type" value="Genomic_DNA"/>
</dbReference>
<evidence type="ECO:0000259" key="5">
    <source>
        <dbReference type="PROSITE" id="PS50893"/>
    </source>
</evidence>
<evidence type="ECO:0000256" key="1">
    <source>
        <dbReference type="ARBA" id="ARBA00005417"/>
    </source>
</evidence>
<dbReference type="GO" id="GO:0016887">
    <property type="term" value="F:ATP hydrolysis activity"/>
    <property type="evidence" value="ECO:0007669"/>
    <property type="project" value="InterPro"/>
</dbReference>
<evidence type="ECO:0000313" key="6">
    <source>
        <dbReference type="EMBL" id="CAI8007528.1"/>
    </source>
</evidence>
<sequence>VRSLGRASKFSIRRDPLQGNYRVAVRARNLIKRYGELTAVNSINFDILEGECFGFLGPNGAGKTSTMKMMSCVSPVNGGELVVHGMDVRRDQRKIKYELGIVSQSDSLDPDLSVLQNLLTYCRYFNMPRKLAQERAWESLRQFQLEEKAHHPIDELSGGMRRRLLIARAMLHDPRILVLDEPTTGLDPQARLLVWDKLAMLKSRGITILLTTHYMDEAAHLCDRLVVIDQGNVLVEGAPRSLVHEHVGDQVVELRVNPIHMAGVVQSLTSEGMEFEYGGDSLYFYGDNGAGLRDNASLNGYEIIQRPGNLEDLFLRLTGRGLREG</sequence>
<dbReference type="Proteomes" id="UP001174909">
    <property type="component" value="Unassembled WGS sequence"/>
</dbReference>
<keyword evidence="3" id="KW-0547">Nucleotide-binding</keyword>
<dbReference type="InterPro" id="IPR027417">
    <property type="entry name" value="P-loop_NTPase"/>
</dbReference>
<dbReference type="PANTHER" id="PTHR42711">
    <property type="entry name" value="ABC TRANSPORTER ATP-BINDING PROTEIN"/>
    <property type="match status" value="1"/>
</dbReference>
<reference evidence="6" key="1">
    <citation type="submission" date="2023-03" db="EMBL/GenBank/DDBJ databases">
        <authorList>
            <person name="Steffen K."/>
            <person name="Cardenas P."/>
        </authorList>
    </citation>
    <scope>NUCLEOTIDE SEQUENCE</scope>
</reference>
<comment type="similarity">
    <text evidence="1">Belongs to the ABC transporter superfamily.</text>
</comment>
<dbReference type="SUPFAM" id="SSF52540">
    <property type="entry name" value="P-loop containing nucleoside triphosphate hydrolases"/>
    <property type="match status" value="1"/>
</dbReference>
<gene>
    <name evidence="6" type="ORF">GBAR_LOCUS5251</name>
</gene>
<dbReference type="SMART" id="SM00382">
    <property type="entry name" value="AAA"/>
    <property type="match status" value="1"/>
</dbReference>
<keyword evidence="7" id="KW-1185">Reference proteome</keyword>
<dbReference type="InterPro" id="IPR003439">
    <property type="entry name" value="ABC_transporter-like_ATP-bd"/>
</dbReference>
<dbReference type="InterPro" id="IPR003593">
    <property type="entry name" value="AAA+_ATPase"/>
</dbReference>
<name>A0AA35R9V9_GEOBA</name>
<feature type="domain" description="ABC transporter" evidence="5">
    <location>
        <begin position="25"/>
        <end position="255"/>
    </location>
</feature>
<evidence type="ECO:0000256" key="2">
    <source>
        <dbReference type="ARBA" id="ARBA00022448"/>
    </source>
</evidence>
<evidence type="ECO:0000313" key="7">
    <source>
        <dbReference type="Proteomes" id="UP001174909"/>
    </source>
</evidence>
<evidence type="ECO:0000256" key="3">
    <source>
        <dbReference type="ARBA" id="ARBA00022741"/>
    </source>
</evidence>
<dbReference type="PROSITE" id="PS50893">
    <property type="entry name" value="ABC_TRANSPORTER_2"/>
    <property type="match status" value="1"/>
</dbReference>
<dbReference type="InterPro" id="IPR050763">
    <property type="entry name" value="ABC_transporter_ATP-binding"/>
</dbReference>
<dbReference type="PANTHER" id="PTHR42711:SF5">
    <property type="entry name" value="ABC TRANSPORTER ATP-BINDING PROTEIN NATA"/>
    <property type="match status" value="1"/>
</dbReference>
<dbReference type="AlphaFoldDB" id="A0AA35R9V9"/>
<dbReference type="GO" id="GO:0005524">
    <property type="term" value="F:ATP binding"/>
    <property type="evidence" value="ECO:0007669"/>
    <property type="project" value="UniProtKB-KW"/>
</dbReference>
<dbReference type="Pfam" id="PF00005">
    <property type="entry name" value="ABC_tran"/>
    <property type="match status" value="1"/>
</dbReference>
<evidence type="ECO:0000256" key="4">
    <source>
        <dbReference type="ARBA" id="ARBA00022840"/>
    </source>
</evidence>
<organism evidence="6 7">
    <name type="scientific">Geodia barretti</name>
    <name type="common">Barrett's horny sponge</name>
    <dbReference type="NCBI Taxonomy" id="519541"/>
    <lineage>
        <taxon>Eukaryota</taxon>
        <taxon>Metazoa</taxon>
        <taxon>Porifera</taxon>
        <taxon>Demospongiae</taxon>
        <taxon>Heteroscleromorpha</taxon>
        <taxon>Tetractinellida</taxon>
        <taxon>Astrophorina</taxon>
        <taxon>Geodiidae</taxon>
        <taxon>Geodia</taxon>
    </lineage>
</organism>
<dbReference type="InterPro" id="IPR017871">
    <property type="entry name" value="ABC_transporter-like_CS"/>
</dbReference>